<proteinExistence type="predicted"/>
<keyword evidence="1" id="KW-0812">Transmembrane</keyword>
<keyword evidence="1" id="KW-0472">Membrane</keyword>
<evidence type="ECO:0000313" key="2">
    <source>
        <dbReference type="EMBL" id="KAF9623707.1"/>
    </source>
</evidence>
<organism evidence="2 3">
    <name type="scientific">Coptis chinensis</name>
    <dbReference type="NCBI Taxonomy" id="261450"/>
    <lineage>
        <taxon>Eukaryota</taxon>
        <taxon>Viridiplantae</taxon>
        <taxon>Streptophyta</taxon>
        <taxon>Embryophyta</taxon>
        <taxon>Tracheophyta</taxon>
        <taxon>Spermatophyta</taxon>
        <taxon>Magnoliopsida</taxon>
        <taxon>Ranunculales</taxon>
        <taxon>Ranunculaceae</taxon>
        <taxon>Coptidoideae</taxon>
        <taxon>Coptis</taxon>
    </lineage>
</organism>
<dbReference type="AlphaFoldDB" id="A0A835MBP1"/>
<name>A0A835MBP1_9MAGN</name>
<evidence type="ECO:0000256" key="1">
    <source>
        <dbReference type="SAM" id="Phobius"/>
    </source>
</evidence>
<protein>
    <submittedName>
        <fullName evidence="2">Uncharacterized protein</fullName>
    </submittedName>
</protein>
<feature type="transmembrane region" description="Helical" evidence="1">
    <location>
        <begin position="6"/>
        <end position="28"/>
    </location>
</feature>
<sequence length="155" mass="17581">MRYSIPMVLYISPSLGLIQLFLSFSVFIMRRLKNKELFDPRIIKERRSNTPPIPKQSEGLQGRTCYGSASLSLLASFSGILRSGVRLRLLDSGDIGSQEQSAEKGEINEWGNLTHEKDWLKKERDGFEVDGISLREEVSSLKFKLHEAEDLHKAA</sequence>
<dbReference type="Proteomes" id="UP000631114">
    <property type="component" value="Unassembled WGS sequence"/>
</dbReference>
<keyword evidence="3" id="KW-1185">Reference proteome</keyword>
<reference evidence="2 3" key="1">
    <citation type="submission" date="2020-10" db="EMBL/GenBank/DDBJ databases">
        <title>The Coptis chinensis genome and diversification of protoberbering-type alkaloids.</title>
        <authorList>
            <person name="Wang B."/>
            <person name="Shu S."/>
            <person name="Song C."/>
            <person name="Liu Y."/>
        </authorList>
    </citation>
    <scope>NUCLEOTIDE SEQUENCE [LARGE SCALE GENOMIC DNA]</scope>
    <source>
        <strain evidence="2">HL-2020</strain>
        <tissue evidence="2">Leaf</tissue>
    </source>
</reference>
<dbReference type="EMBL" id="JADFTS010000001">
    <property type="protein sequence ID" value="KAF9623707.1"/>
    <property type="molecule type" value="Genomic_DNA"/>
</dbReference>
<comment type="caution">
    <text evidence="2">The sequence shown here is derived from an EMBL/GenBank/DDBJ whole genome shotgun (WGS) entry which is preliminary data.</text>
</comment>
<gene>
    <name evidence="2" type="ORF">IFM89_004087</name>
</gene>
<keyword evidence="1" id="KW-1133">Transmembrane helix</keyword>
<evidence type="ECO:0000313" key="3">
    <source>
        <dbReference type="Proteomes" id="UP000631114"/>
    </source>
</evidence>
<accession>A0A835MBP1</accession>